<comment type="caution">
    <text evidence="3">The sequence shown here is derived from an EMBL/GenBank/DDBJ whole genome shotgun (WGS) entry which is preliminary data.</text>
</comment>
<reference evidence="3 4" key="1">
    <citation type="submission" date="2016-03" db="EMBL/GenBank/DDBJ databases">
        <authorList>
            <person name="Ploux O."/>
        </authorList>
    </citation>
    <scope>NUCLEOTIDE SEQUENCE [LARGE SCALE GENOMIC DNA]</scope>
    <source>
        <strain evidence="3 4">BER2</strain>
    </source>
</reference>
<dbReference type="OrthoDB" id="9838722at2"/>
<accession>A0A150WW38</accession>
<evidence type="ECO:0000256" key="2">
    <source>
        <dbReference type="SAM" id="SignalP"/>
    </source>
</evidence>
<dbReference type="Proteomes" id="UP000075391">
    <property type="component" value="Unassembled WGS sequence"/>
</dbReference>
<feature type="signal peptide" evidence="2">
    <location>
        <begin position="1"/>
        <end position="20"/>
    </location>
</feature>
<dbReference type="AlphaFoldDB" id="A0A150WW38"/>
<proteinExistence type="predicted"/>
<sequence>MKNAMIAISVFFASMTVAQAGEYSGLVQRQVRQINEQKALIQQLNHEQKGEKENLCGYFLENLIEQKSSAIKLAATLGEDPSALLQIEIDANLCR</sequence>
<evidence type="ECO:0000256" key="1">
    <source>
        <dbReference type="SAM" id="Coils"/>
    </source>
</evidence>
<keyword evidence="2" id="KW-0732">Signal</keyword>
<dbReference type="RefSeq" id="WP_063242437.1">
    <property type="nucleotide sequence ID" value="NZ_LUKF01000001.1"/>
</dbReference>
<keyword evidence="1" id="KW-0175">Coiled coil</keyword>
<feature type="coiled-coil region" evidence="1">
    <location>
        <begin position="27"/>
        <end position="54"/>
    </location>
</feature>
<protein>
    <submittedName>
        <fullName evidence="3">Uncharacterized protein</fullName>
    </submittedName>
</protein>
<evidence type="ECO:0000313" key="3">
    <source>
        <dbReference type="EMBL" id="KYG70663.1"/>
    </source>
</evidence>
<name>A0A150WW38_BDEBC</name>
<gene>
    <name evidence="3" type="ORF">AZI85_01630</name>
</gene>
<evidence type="ECO:0000313" key="4">
    <source>
        <dbReference type="Proteomes" id="UP000075391"/>
    </source>
</evidence>
<organism evidence="3 4">
    <name type="scientific">Bdellovibrio bacteriovorus</name>
    <dbReference type="NCBI Taxonomy" id="959"/>
    <lineage>
        <taxon>Bacteria</taxon>
        <taxon>Pseudomonadati</taxon>
        <taxon>Bdellovibrionota</taxon>
        <taxon>Bdellovibrionia</taxon>
        <taxon>Bdellovibrionales</taxon>
        <taxon>Pseudobdellovibrionaceae</taxon>
        <taxon>Bdellovibrio</taxon>
    </lineage>
</organism>
<feature type="chain" id="PRO_5007573864" evidence="2">
    <location>
        <begin position="21"/>
        <end position="95"/>
    </location>
</feature>
<dbReference type="EMBL" id="LUKF01000001">
    <property type="protein sequence ID" value="KYG70663.1"/>
    <property type="molecule type" value="Genomic_DNA"/>
</dbReference>